<dbReference type="PANTHER" id="PTHR39328">
    <property type="entry name" value="BLL2871 PROTEIN"/>
    <property type="match status" value="1"/>
</dbReference>
<gene>
    <name evidence="2" type="ordered locus">Isop_2836</name>
</gene>
<name>E8R151_ISOPI</name>
<reference key="1">
    <citation type="submission" date="2010-11" db="EMBL/GenBank/DDBJ databases">
        <title>The complete sequence of chromosome of Isophaera pallida ATCC 43644.</title>
        <authorList>
            <consortium name="US DOE Joint Genome Institute (JGI-PGF)"/>
            <person name="Lucas S."/>
            <person name="Copeland A."/>
            <person name="Lapidus A."/>
            <person name="Bruce D."/>
            <person name="Goodwin L."/>
            <person name="Pitluck S."/>
            <person name="Kyrpides N."/>
            <person name="Mavromatis K."/>
            <person name="Pagani I."/>
            <person name="Ivanova N."/>
            <person name="Saunders E."/>
            <person name="Brettin T."/>
            <person name="Detter J.C."/>
            <person name="Han C."/>
            <person name="Tapia R."/>
            <person name="Land M."/>
            <person name="Hauser L."/>
            <person name="Markowitz V."/>
            <person name="Cheng J.-F."/>
            <person name="Hugenholtz P."/>
            <person name="Woyke T."/>
            <person name="Wu D."/>
            <person name="Eisen J.A."/>
        </authorList>
    </citation>
    <scope>NUCLEOTIDE SEQUENCE</scope>
    <source>
        <strain>ATCC 43644</strain>
    </source>
</reference>
<evidence type="ECO:0000313" key="2">
    <source>
        <dbReference type="EMBL" id="ADV63402.1"/>
    </source>
</evidence>
<dbReference type="PANTHER" id="PTHR39328:SF1">
    <property type="entry name" value="BLL2871 PROTEIN"/>
    <property type="match status" value="1"/>
</dbReference>
<dbReference type="OrthoDB" id="9790012at2"/>
<evidence type="ECO:0000313" key="3">
    <source>
        <dbReference type="Proteomes" id="UP000008631"/>
    </source>
</evidence>
<dbReference type="InterPro" id="IPR036366">
    <property type="entry name" value="PGBDSf"/>
</dbReference>
<proteinExistence type="predicted"/>
<feature type="compositionally biased region" description="Polar residues" evidence="1">
    <location>
        <begin position="381"/>
        <end position="391"/>
    </location>
</feature>
<reference evidence="2 3" key="2">
    <citation type="journal article" date="2011" name="Stand. Genomic Sci.">
        <title>Complete genome sequence of Isosphaera pallida type strain (IS1B).</title>
        <authorList>
            <consortium name="US DOE Joint Genome Institute (JGI-PGF)"/>
            <person name="Goker M."/>
            <person name="Cleland D."/>
            <person name="Saunders E."/>
            <person name="Lapidus A."/>
            <person name="Nolan M."/>
            <person name="Lucas S."/>
            <person name="Hammon N."/>
            <person name="Deshpande S."/>
            <person name="Cheng J.F."/>
            <person name="Tapia R."/>
            <person name="Han C."/>
            <person name="Goodwin L."/>
            <person name="Pitluck S."/>
            <person name="Liolios K."/>
            <person name="Pagani I."/>
            <person name="Ivanova N."/>
            <person name="Mavromatis K."/>
            <person name="Pati A."/>
            <person name="Chen A."/>
            <person name="Palaniappan K."/>
            <person name="Land M."/>
            <person name="Hauser L."/>
            <person name="Chang Y.J."/>
            <person name="Jeffries C.D."/>
            <person name="Detter J.C."/>
            <person name="Beck B."/>
            <person name="Woyke T."/>
            <person name="Bristow J."/>
            <person name="Eisen J.A."/>
            <person name="Markowitz V."/>
            <person name="Hugenholtz P."/>
            <person name="Kyrpides N.C."/>
            <person name="Klenk H.P."/>
        </authorList>
    </citation>
    <scope>NUCLEOTIDE SEQUENCE [LARGE SCALE GENOMIC DNA]</scope>
    <source>
        <strain evidence="3">ATCC 43644 / DSM 9630 / IS1B</strain>
    </source>
</reference>
<dbReference type="InterPro" id="IPR036365">
    <property type="entry name" value="PGBD-like_sf"/>
</dbReference>
<evidence type="ECO:0000256" key="1">
    <source>
        <dbReference type="SAM" id="MobiDB-lite"/>
    </source>
</evidence>
<sequence length="391" mass="42110">MARELGDWPKRGVTVAGILVVALALGSGGRFVPPQAPVSEPPPELNTFSICARDPETGELGVAVTTRLTEVGRLCPFVKAGVGAVATQSFVRVEYGPRGLELLEQGRTPQEALDEMLKDDPLKERRQLGIIDASGRTATFTGAGCLAHAGDRVGANYTVQGNLLVGPETLDAVAERFEATEGSGRSLADRLIDALAAGQAAGGDRRKGNPQSAALLVADPRRTHPDGSHLTVNLQVAEHPEPIDELRRQYDTITHNLGYRTFALIQGPDVVQLKRALHELGDYRPDEQEADFNRGLRSSEGGVYDRETAQAVDRFRARVGLPHPGLGLGYAPGVVDREMIRALQDAITQLRRAQRAQKSDSPEQPPPRETKDQSESPRVETPSQGDGPSPR</sequence>
<dbReference type="SUPFAM" id="SSF47090">
    <property type="entry name" value="PGBD-like"/>
    <property type="match status" value="1"/>
</dbReference>
<protein>
    <submittedName>
        <fullName evidence="2">Uncharacterized protein</fullName>
    </submittedName>
</protein>
<dbReference type="Pfam" id="PF06267">
    <property type="entry name" value="DUF1028"/>
    <property type="match status" value="1"/>
</dbReference>
<dbReference type="eggNOG" id="COG3409">
    <property type="taxonomic scope" value="Bacteria"/>
</dbReference>
<dbReference type="EMBL" id="CP002353">
    <property type="protein sequence ID" value="ADV63402.1"/>
    <property type="molecule type" value="Genomic_DNA"/>
</dbReference>
<dbReference type="eggNOG" id="COG3342">
    <property type="taxonomic scope" value="Bacteria"/>
</dbReference>
<dbReference type="Proteomes" id="UP000008631">
    <property type="component" value="Chromosome"/>
</dbReference>
<dbReference type="SUPFAM" id="SSF56235">
    <property type="entry name" value="N-terminal nucleophile aminohydrolases (Ntn hydrolases)"/>
    <property type="match status" value="1"/>
</dbReference>
<dbReference type="AlphaFoldDB" id="E8R151"/>
<dbReference type="InterPro" id="IPR010430">
    <property type="entry name" value="DUF1028"/>
</dbReference>
<dbReference type="Gene3D" id="1.10.101.10">
    <property type="entry name" value="PGBD-like superfamily/PGBD"/>
    <property type="match status" value="1"/>
</dbReference>
<feature type="region of interest" description="Disordered" evidence="1">
    <location>
        <begin position="348"/>
        <end position="391"/>
    </location>
</feature>
<feature type="compositionally biased region" description="Basic and acidic residues" evidence="1">
    <location>
        <begin position="357"/>
        <end position="378"/>
    </location>
</feature>
<keyword evidence="3" id="KW-1185">Reference proteome</keyword>
<dbReference type="InParanoid" id="E8R151"/>
<dbReference type="HOGENOM" id="CLU_705514_0_0_0"/>
<dbReference type="InterPro" id="IPR029055">
    <property type="entry name" value="Ntn_hydrolases_N"/>
</dbReference>
<dbReference type="KEGG" id="ipa:Isop_2836"/>
<dbReference type="RefSeq" id="WP_013565690.1">
    <property type="nucleotide sequence ID" value="NC_014962.1"/>
</dbReference>
<dbReference type="Gene3D" id="3.60.20.10">
    <property type="entry name" value="Glutamine Phosphoribosylpyrophosphate, subunit 1, domain 1"/>
    <property type="match status" value="1"/>
</dbReference>
<organism evidence="2 3">
    <name type="scientific">Isosphaera pallida (strain ATCC 43644 / DSM 9630 / IS1B)</name>
    <dbReference type="NCBI Taxonomy" id="575540"/>
    <lineage>
        <taxon>Bacteria</taxon>
        <taxon>Pseudomonadati</taxon>
        <taxon>Planctomycetota</taxon>
        <taxon>Planctomycetia</taxon>
        <taxon>Isosphaerales</taxon>
        <taxon>Isosphaeraceae</taxon>
        <taxon>Isosphaera</taxon>
    </lineage>
</organism>
<accession>E8R151</accession>